<feature type="binding site" evidence="18">
    <location>
        <begin position="57"/>
        <end position="61"/>
    </location>
    <ligand>
        <name>(6S)-NADPHX</name>
        <dbReference type="ChEBI" id="CHEBI:64076"/>
    </ligand>
</feature>
<comment type="similarity">
    <text evidence="17">Belongs to the NnrD/CARKD family.</text>
</comment>
<evidence type="ECO:0000256" key="5">
    <source>
        <dbReference type="ARBA" id="ARBA00022723"/>
    </source>
</evidence>
<evidence type="ECO:0000256" key="18">
    <source>
        <dbReference type="HAMAP-Rule" id="MF_01966"/>
    </source>
</evidence>
<dbReference type="Pfam" id="PF03853">
    <property type="entry name" value="YjeF_N"/>
    <property type="match status" value="1"/>
</dbReference>
<dbReference type="EC" id="4.2.1.136" evidence="19"/>
<dbReference type="Pfam" id="PF01256">
    <property type="entry name" value="Carb_kinase"/>
    <property type="match status" value="1"/>
</dbReference>
<evidence type="ECO:0000256" key="8">
    <source>
        <dbReference type="ARBA" id="ARBA00022857"/>
    </source>
</evidence>
<dbReference type="SUPFAM" id="SSF53613">
    <property type="entry name" value="Ribokinase-like"/>
    <property type="match status" value="1"/>
</dbReference>
<keyword evidence="8 17" id="KW-0521">NADP</keyword>
<dbReference type="EC" id="5.1.99.6" evidence="19"/>
<dbReference type="GO" id="GO:0005524">
    <property type="term" value="F:ATP binding"/>
    <property type="evidence" value="ECO:0007669"/>
    <property type="project" value="UniProtKB-UniRule"/>
</dbReference>
<name>A0A9D2CKV4_9BACE</name>
<dbReference type="PANTHER" id="PTHR12592">
    <property type="entry name" value="ATP-DEPENDENT (S)-NAD(P)H-HYDRATE DEHYDRATASE FAMILY MEMBER"/>
    <property type="match status" value="1"/>
</dbReference>
<comment type="similarity">
    <text evidence="4 19">In the C-terminal section; belongs to the NnrD/CARKD family.</text>
</comment>
<feature type="binding site" evidence="17">
    <location>
        <position position="326"/>
    </location>
    <ligand>
        <name>(6S)-NADPHX</name>
        <dbReference type="ChEBI" id="CHEBI:64076"/>
    </ligand>
</feature>
<dbReference type="Proteomes" id="UP000886851">
    <property type="component" value="Unassembled WGS sequence"/>
</dbReference>
<dbReference type="InterPro" id="IPR004443">
    <property type="entry name" value="YjeF_N_dom"/>
</dbReference>
<comment type="catalytic activity">
    <reaction evidence="15 17 19">
        <text>(6S)-NADHX + ADP = AMP + phosphate + NADH + H(+)</text>
        <dbReference type="Rhea" id="RHEA:32223"/>
        <dbReference type="ChEBI" id="CHEBI:15378"/>
        <dbReference type="ChEBI" id="CHEBI:43474"/>
        <dbReference type="ChEBI" id="CHEBI:57945"/>
        <dbReference type="ChEBI" id="CHEBI:64074"/>
        <dbReference type="ChEBI" id="CHEBI:456215"/>
        <dbReference type="ChEBI" id="CHEBI:456216"/>
        <dbReference type="EC" id="4.2.1.136"/>
    </reaction>
</comment>
<dbReference type="EMBL" id="DXCV01000046">
    <property type="protein sequence ID" value="HIY88403.1"/>
    <property type="molecule type" value="Genomic_DNA"/>
</dbReference>
<dbReference type="InterPro" id="IPR017953">
    <property type="entry name" value="Carbohydrate_kinase_pred_CS"/>
</dbReference>
<comment type="similarity">
    <text evidence="3 19">In the N-terminal section; belongs to the NnrE/AIBP family.</text>
</comment>
<feature type="binding site" evidence="18">
    <location>
        <position position="162"/>
    </location>
    <ligand>
        <name>K(+)</name>
        <dbReference type="ChEBI" id="CHEBI:29103"/>
    </ligand>
</feature>
<dbReference type="InterPro" id="IPR030677">
    <property type="entry name" value="Nnr"/>
</dbReference>
<feature type="binding site" evidence="17">
    <location>
        <position position="442"/>
    </location>
    <ligand>
        <name>(6S)-NADPHX</name>
        <dbReference type="ChEBI" id="CHEBI:64076"/>
    </ligand>
</feature>
<keyword evidence="10 17" id="KW-0520">NAD</keyword>
<comment type="catalytic activity">
    <reaction evidence="1 18 19">
        <text>(6R)-NADHX = (6S)-NADHX</text>
        <dbReference type="Rhea" id="RHEA:32215"/>
        <dbReference type="ChEBI" id="CHEBI:64074"/>
        <dbReference type="ChEBI" id="CHEBI:64075"/>
        <dbReference type="EC" id="5.1.99.6"/>
    </reaction>
</comment>
<dbReference type="GO" id="GO:0052856">
    <property type="term" value="F:NAD(P)HX epimerase activity"/>
    <property type="evidence" value="ECO:0007669"/>
    <property type="project" value="UniProtKB-UniRule"/>
</dbReference>
<dbReference type="Gene3D" id="3.40.50.10260">
    <property type="entry name" value="YjeF N-terminal domain"/>
    <property type="match status" value="1"/>
</dbReference>
<evidence type="ECO:0000259" key="21">
    <source>
        <dbReference type="PROSITE" id="PS51385"/>
    </source>
</evidence>
<evidence type="ECO:0000256" key="7">
    <source>
        <dbReference type="ARBA" id="ARBA00022840"/>
    </source>
</evidence>
<evidence type="ECO:0000256" key="2">
    <source>
        <dbReference type="ARBA" id="ARBA00000909"/>
    </source>
</evidence>
<dbReference type="PANTHER" id="PTHR12592:SF0">
    <property type="entry name" value="ATP-DEPENDENT (S)-NAD(P)H-HYDRATE DEHYDRATASE"/>
    <property type="match status" value="1"/>
</dbReference>
<evidence type="ECO:0000256" key="15">
    <source>
        <dbReference type="ARBA" id="ARBA00048238"/>
    </source>
</evidence>
<sequence>MKIFPTESIKQLDAYTIENEPIASIDLMERAARALAGAIAGRWGTETRMTVFAGPGNNGGDALAVARLLLERGYQVETFLFNTKGTLSPDCATNMERLAAVPDVDFHEVTSQFTFPKLTEDDIIIDGLFGSGLNKPLAGGFAAVVKFINASPAHVVSIDIPSGLMGEDNTFNTASAIVRADLTLSLQLPKLSFFFAENEAYVGEWRLLDIRLSQKAIAEMPTDYELTEPDTVATLLRPRGRFAHKGNFGRALLVAGSQGMAGASVLAAQACLRSGVGLLTVHVPFCNNDIVQTSVPEAMTELDMSDTCFATPIDTDDYQAVGMGPGLGQMPETVSALLEQVDICEVPMVLDADALNILGENRSYLSRLPKGSILTPHPKELERLVGKCQNSYERLERARELARQAEVHIILKGAYTVVISPDGKCRFNTTGNPGMATGGSGDVLTGVLLALLAQGYAAGDAALLGVYVHGLAGDLAADELGQIGMTSGDLVRYLPQAWKELVSARES</sequence>
<dbReference type="PROSITE" id="PS51385">
    <property type="entry name" value="YJEF_N"/>
    <property type="match status" value="1"/>
</dbReference>
<feature type="binding site" evidence="18">
    <location>
        <position position="126"/>
    </location>
    <ligand>
        <name>K(+)</name>
        <dbReference type="ChEBI" id="CHEBI:29103"/>
    </ligand>
</feature>
<comment type="catalytic activity">
    <reaction evidence="2 18 19">
        <text>(6R)-NADPHX = (6S)-NADPHX</text>
        <dbReference type="Rhea" id="RHEA:32227"/>
        <dbReference type="ChEBI" id="CHEBI:64076"/>
        <dbReference type="ChEBI" id="CHEBI:64077"/>
        <dbReference type="EC" id="5.1.99.6"/>
    </reaction>
</comment>
<feature type="binding site" evidence="17">
    <location>
        <begin position="412"/>
        <end position="416"/>
    </location>
    <ligand>
        <name>AMP</name>
        <dbReference type="ChEBI" id="CHEBI:456215"/>
    </ligand>
</feature>
<dbReference type="GO" id="GO:0046872">
    <property type="term" value="F:metal ion binding"/>
    <property type="evidence" value="ECO:0007669"/>
    <property type="project" value="UniProtKB-UniRule"/>
</dbReference>
<keyword evidence="12 17" id="KW-0456">Lyase</keyword>
<dbReference type="PIRSF" id="PIRSF017184">
    <property type="entry name" value="Nnr"/>
    <property type="match status" value="1"/>
</dbReference>
<comment type="cofactor">
    <cofactor evidence="17">
        <name>Mg(2+)</name>
        <dbReference type="ChEBI" id="CHEBI:18420"/>
    </cofactor>
</comment>
<reference evidence="22" key="2">
    <citation type="submission" date="2021-04" db="EMBL/GenBank/DDBJ databases">
        <authorList>
            <person name="Gilroy R."/>
        </authorList>
    </citation>
    <scope>NUCLEOTIDE SEQUENCE</scope>
    <source>
        <strain evidence="22">Gambia2-208</strain>
    </source>
</reference>
<evidence type="ECO:0000256" key="13">
    <source>
        <dbReference type="ARBA" id="ARBA00023268"/>
    </source>
</evidence>
<comment type="function">
    <text evidence="18">Catalyzes the epimerization of the S- and R-forms of NAD(P)HX, a damaged form of NAD(P)H that is a result of enzymatic or heat-dependent hydration. This is a prerequisite for the S-specific NAD(P)H-hydrate dehydratase to allow the repair of both epimers of NAD(P)HX.</text>
</comment>
<dbReference type="SUPFAM" id="SSF64153">
    <property type="entry name" value="YjeF N-terminal domain-like"/>
    <property type="match status" value="1"/>
</dbReference>
<dbReference type="CDD" id="cd01171">
    <property type="entry name" value="YXKO-related"/>
    <property type="match status" value="1"/>
</dbReference>
<evidence type="ECO:0000256" key="19">
    <source>
        <dbReference type="PIRNR" id="PIRNR017184"/>
    </source>
</evidence>
<keyword evidence="11 18" id="KW-0413">Isomerase</keyword>
<feature type="binding site" evidence="17">
    <location>
        <position position="441"/>
    </location>
    <ligand>
        <name>AMP</name>
        <dbReference type="ChEBI" id="CHEBI:456215"/>
    </ligand>
</feature>
<evidence type="ECO:0000256" key="4">
    <source>
        <dbReference type="ARBA" id="ARBA00009524"/>
    </source>
</evidence>
<dbReference type="HAMAP" id="MF_01965">
    <property type="entry name" value="NADHX_dehydratase"/>
    <property type="match status" value="1"/>
</dbReference>
<evidence type="ECO:0000256" key="17">
    <source>
        <dbReference type="HAMAP-Rule" id="MF_01965"/>
    </source>
</evidence>
<feature type="binding site" evidence="18">
    <location>
        <begin position="130"/>
        <end position="136"/>
    </location>
    <ligand>
        <name>(6S)-NADPHX</name>
        <dbReference type="ChEBI" id="CHEBI:64076"/>
    </ligand>
</feature>
<evidence type="ECO:0000256" key="11">
    <source>
        <dbReference type="ARBA" id="ARBA00023235"/>
    </source>
</evidence>
<comment type="catalytic activity">
    <reaction evidence="16 17 19">
        <text>(6S)-NADPHX + ADP = AMP + phosphate + NADPH + H(+)</text>
        <dbReference type="Rhea" id="RHEA:32235"/>
        <dbReference type="ChEBI" id="CHEBI:15378"/>
        <dbReference type="ChEBI" id="CHEBI:43474"/>
        <dbReference type="ChEBI" id="CHEBI:57783"/>
        <dbReference type="ChEBI" id="CHEBI:64076"/>
        <dbReference type="ChEBI" id="CHEBI:456215"/>
        <dbReference type="ChEBI" id="CHEBI:456216"/>
        <dbReference type="EC" id="4.2.1.136"/>
    </reaction>
</comment>
<dbReference type="GO" id="GO:0052855">
    <property type="term" value="F:ADP-dependent NAD(P)H-hydrate dehydratase activity"/>
    <property type="evidence" value="ECO:0007669"/>
    <property type="project" value="UniProtKB-UniRule"/>
</dbReference>
<feature type="domain" description="YjeF N-terminal" evidence="21">
    <location>
        <begin position="9"/>
        <end position="218"/>
    </location>
</feature>
<reference evidence="22" key="1">
    <citation type="journal article" date="2021" name="PeerJ">
        <title>Extensive microbial diversity within the chicken gut microbiome revealed by metagenomics and culture.</title>
        <authorList>
            <person name="Gilroy R."/>
            <person name="Ravi A."/>
            <person name="Getino M."/>
            <person name="Pursley I."/>
            <person name="Horton D.L."/>
            <person name="Alikhan N.F."/>
            <person name="Baker D."/>
            <person name="Gharbi K."/>
            <person name="Hall N."/>
            <person name="Watson M."/>
            <person name="Adriaenssens E.M."/>
            <person name="Foster-Nyarko E."/>
            <person name="Jarju S."/>
            <person name="Secka A."/>
            <person name="Antonio M."/>
            <person name="Oren A."/>
            <person name="Chaudhuri R.R."/>
            <person name="La Ragione R."/>
            <person name="Hildebrand F."/>
            <person name="Pallen M.J."/>
        </authorList>
    </citation>
    <scope>NUCLEOTIDE SEQUENCE</scope>
    <source>
        <strain evidence="22">Gambia2-208</strain>
    </source>
</reference>
<dbReference type="InterPro" id="IPR000631">
    <property type="entry name" value="CARKD"/>
</dbReference>
<keyword evidence="13" id="KW-0511">Multifunctional enzyme</keyword>
<evidence type="ECO:0000256" key="1">
    <source>
        <dbReference type="ARBA" id="ARBA00000013"/>
    </source>
</evidence>
<comment type="caution">
    <text evidence="22">The sequence shown here is derived from an EMBL/GenBank/DDBJ whole genome shotgun (WGS) entry which is preliminary data.</text>
</comment>
<dbReference type="NCBIfam" id="TIGR00196">
    <property type="entry name" value="yjeF_cterm"/>
    <property type="match status" value="1"/>
</dbReference>
<organism evidence="22 23">
    <name type="scientific">Candidatus Bacteroides pullicola</name>
    <dbReference type="NCBI Taxonomy" id="2838475"/>
    <lineage>
        <taxon>Bacteria</taxon>
        <taxon>Pseudomonadati</taxon>
        <taxon>Bacteroidota</taxon>
        <taxon>Bacteroidia</taxon>
        <taxon>Bacteroidales</taxon>
        <taxon>Bacteroidaceae</taxon>
        <taxon>Bacteroides</taxon>
    </lineage>
</organism>
<feature type="binding site" evidence="18">
    <location>
        <position position="58"/>
    </location>
    <ligand>
        <name>K(+)</name>
        <dbReference type="ChEBI" id="CHEBI:29103"/>
    </ligand>
</feature>
<dbReference type="AlphaFoldDB" id="A0A9D2CKV4"/>
<comment type="function">
    <text evidence="17">Catalyzes the dehydration of the S-form of NAD(P)HX at the expense of ADP, which is converted to AMP. Together with NAD(P)HX epimerase, which catalyzes the epimerization of the S- and R-forms, the enzyme allows the repair of both epimers of NAD(P)HX, a damaged form of NAD(P)H that is a result of enzymatic or heat-dependent hydration.</text>
</comment>
<feature type="domain" description="YjeF C-terminal" evidence="20">
    <location>
        <begin position="228"/>
        <end position="501"/>
    </location>
</feature>
<evidence type="ECO:0000256" key="10">
    <source>
        <dbReference type="ARBA" id="ARBA00023027"/>
    </source>
</evidence>
<dbReference type="PROSITE" id="PS51383">
    <property type="entry name" value="YJEF_C_3"/>
    <property type="match status" value="1"/>
</dbReference>
<dbReference type="GO" id="GO:0110051">
    <property type="term" value="P:metabolite repair"/>
    <property type="evidence" value="ECO:0007669"/>
    <property type="project" value="TreeGrafter"/>
</dbReference>
<keyword evidence="9 18" id="KW-0630">Potassium</keyword>
<comment type="subunit">
    <text evidence="17">Homotetramer.</text>
</comment>
<evidence type="ECO:0000259" key="20">
    <source>
        <dbReference type="PROSITE" id="PS51383"/>
    </source>
</evidence>
<accession>A0A9D2CKV4</accession>
<keyword evidence="6 17" id="KW-0547">Nucleotide-binding</keyword>
<comment type="similarity">
    <text evidence="18">Belongs to the NnrE/AIBP family.</text>
</comment>
<evidence type="ECO:0000256" key="14">
    <source>
        <dbReference type="ARBA" id="ARBA00025153"/>
    </source>
</evidence>
<dbReference type="PROSITE" id="PS01050">
    <property type="entry name" value="YJEF_C_2"/>
    <property type="match status" value="1"/>
</dbReference>
<comment type="function">
    <text evidence="14 19">Bifunctional enzyme that catalyzes the epimerization of the S- and R-forms of NAD(P)HX and the dehydration of the S-form of NAD(P)HX at the expense of ADP, which is converted to AMP. This allows the repair of both epimers of NAD(P)HX, a damaged form of NAD(P)H that is a result of enzymatic or heat-dependent hydration.</text>
</comment>
<dbReference type="HAMAP" id="MF_01966">
    <property type="entry name" value="NADHX_epimerase"/>
    <property type="match status" value="1"/>
</dbReference>
<comment type="cofactor">
    <cofactor evidence="18 19">
        <name>K(+)</name>
        <dbReference type="ChEBI" id="CHEBI:29103"/>
    </cofactor>
    <text evidence="18 19">Binds 1 potassium ion per subunit.</text>
</comment>
<comment type="caution">
    <text evidence="18">Lacks conserved residue(s) required for the propagation of feature annotation.</text>
</comment>
<dbReference type="InterPro" id="IPR029056">
    <property type="entry name" value="Ribokinase-like"/>
</dbReference>
<evidence type="ECO:0000256" key="6">
    <source>
        <dbReference type="ARBA" id="ARBA00022741"/>
    </source>
</evidence>
<feature type="binding site" evidence="17">
    <location>
        <position position="263"/>
    </location>
    <ligand>
        <name>(6S)-NADPHX</name>
        <dbReference type="ChEBI" id="CHEBI:64076"/>
    </ligand>
</feature>
<dbReference type="Gene3D" id="3.40.1190.20">
    <property type="match status" value="1"/>
</dbReference>
<feature type="binding site" evidence="18">
    <location>
        <position position="159"/>
    </location>
    <ligand>
        <name>(6S)-NADPHX</name>
        <dbReference type="ChEBI" id="CHEBI:64076"/>
    </ligand>
</feature>
<gene>
    <name evidence="18" type="primary">nnrE</name>
    <name evidence="17" type="synonym">nnrD</name>
    <name evidence="22" type="ORF">H9824_06850</name>
</gene>
<protein>
    <recommendedName>
        <fullName evidence="19">Bifunctional NAD(P)H-hydrate repair enzyme</fullName>
    </recommendedName>
    <alternativeName>
        <fullName evidence="19">Nicotinamide nucleotide repair protein</fullName>
    </alternativeName>
    <domain>
        <recommendedName>
            <fullName evidence="19">ADP-dependent (S)-NAD(P)H-hydrate dehydratase</fullName>
            <ecNumber evidence="19">4.2.1.136</ecNumber>
        </recommendedName>
        <alternativeName>
            <fullName evidence="19">ADP-dependent NAD(P)HX dehydratase</fullName>
        </alternativeName>
    </domain>
    <domain>
        <recommendedName>
            <fullName evidence="19">NAD(P)H-hydrate epimerase</fullName>
            <ecNumber evidence="19">5.1.99.6</ecNumber>
        </recommendedName>
    </domain>
</protein>
<evidence type="ECO:0000256" key="3">
    <source>
        <dbReference type="ARBA" id="ARBA00006001"/>
    </source>
</evidence>
<keyword evidence="7 17" id="KW-0067">ATP-binding</keyword>
<keyword evidence="5 18" id="KW-0479">Metal-binding</keyword>
<dbReference type="GO" id="GO:0046496">
    <property type="term" value="P:nicotinamide nucleotide metabolic process"/>
    <property type="evidence" value="ECO:0007669"/>
    <property type="project" value="UniProtKB-UniRule"/>
</dbReference>
<dbReference type="NCBIfam" id="TIGR00197">
    <property type="entry name" value="yjeF_nterm"/>
    <property type="match status" value="1"/>
</dbReference>
<evidence type="ECO:0000313" key="23">
    <source>
        <dbReference type="Proteomes" id="UP000886851"/>
    </source>
</evidence>
<evidence type="ECO:0000313" key="22">
    <source>
        <dbReference type="EMBL" id="HIY88403.1"/>
    </source>
</evidence>
<feature type="binding site" evidence="17">
    <location>
        <position position="377"/>
    </location>
    <ligand>
        <name>(6S)-NADPHX</name>
        <dbReference type="ChEBI" id="CHEBI:64076"/>
    </ligand>
</feature>
<evidence type="ECO:0000256" key="12">
    <source>
        <dbReference type="ARBA" id="ARBA00023239"/>
    </source>
</evidence>
<evidence type="ECO:0000256" key="9">
    <source>
        <dbReference type="ARBA" id="ARBA00022958"/>
    </source>
</evidence>
<proteinExistence type="inferred from homology"/>
<dbReference type="InterPro" id="IPR036652">
    <property type="entry name" value="YjeF_N_dom_sf"/>
</dbReference>
<evidence type="ECO:0000256" key="16">
    <source>
        <dbReference type="ARBA" id="ARBA00049209"/>
    </source>
</evidence>